<dbReference type="Proteomes" id="UP000076078">
    <property type="component" value="Unassembled WGS sequence"/>
</dbReference>
<dbReference type="OMA" id="ACTLEDE"/>
<organism evidence="1 2">
    <name type="scientific">Tieghemostelium lacteum</name>
    <name type="common">Slime mold</name>
    <name type="synonym">Dictyostelium lacteum</name>
    <dbReference type="NCBI Taxonomy" id="361077"/>
    <lineage>
        <taxon>Eukaryota</taxon>
        <taxon>Amoebozoa</taxon>
        <taxon>Evosea</taxon>
        <taxon>Eumycetozoa</taxon>
        <taxon>Dictyostelia</taxon>
        <taxon>Dictyosteliales</taxon>
        <taxon>Raperosteliaceae</taxon>
        <taxon>Tieghemostelium</taxon>
    </lineage>
</organism>
<dbReference type="OrthoDB" id="25818at2759"/>
<dbReference type="Gene3D" id="2.160.10.10">
    <property type="entry name" value="Hexapeptide repeat proteins"/>
    <property type="match status" value="1"/>
</dbReference>
<dbReference type="SUPFAM" id="SSF51161">
    <property type="entry name" value="Trimeric LpxA-like enzymes"/>
    <property type="match status" value="1"/>
</dbReference>
<dbReference type="InParanoid" id="A0A152A9N8"/>
<dbReference type="PANTHER" id="PTHR13061">
    <property type="entry name" value="DYNACTIN SUBUNIT P25"/>
    <property type="match status" value="1"/>
</dbReference>
<dbReference type="CDD" id="cd04645">
    <property type="entry name" value="LbH_gamma_CA_like"/>
    <property type="match status" value="1"/>
</dbReference>
<dbReference type="InterPro" id="IPR050484">
    <property type="entry name" value="Transf_Hexapept/Carb_Anhydrase"/>
</dbReference>
<accession>A0A152A9N8</accession>
<dbReference type="FunCoup" id="A0A152A9N8">
    <property type="interactions" value="4"/>
</dbReference>
<gene>
    <name evidence="1" type="ORF">DLAC_00309</name>
</gene>
<dbReference type="InterPro" id="IPR001451">
    <property type="entry name" value="Hexapep"/>
</dbReference>
<proteinExistence type="predicted"/>
<sequence length="246" mass="26997">MYRSLFNYIGEALRSSGQTLDKIGCRLQGNYAYVEKLNRHARVSVFKENIPFLGNSSFIAPNSSVIGNVSIGDKTSIWYNTVLRGDVNTIEIGDETTIGDRTVIHVASKGPKGPMPTTIGNKVYVGPGSILHACTIQDECYIGSGSILYDGSIVEKNGFLESGSLLTSGKKVLSGQVWGGSPAIFIRNVTKNDIENLYQTINDNITLSEEHEIQTQKSSKQLHLDELEISTLNRTSLQNEIHTKKD</sequence>
<name>A0A152A9N8_TIELA</name>
<dbReference type="EMBL" id="LODT01000001">
    <property type="protein sequence ID" value="KYR02841.1"/>
    <property type="molecule type" value="Genomic_DNA"/>
</dbReference>
<dbReference type="PANTHER" id="PTHR13061:SF29">
    <property type="entry name" value="GAMMA CARBONIC ANHYDRASE-LIKE 1, MITOCHONDRIAL-RELATED"/>
    <property type="match status" value="1"/>
</dbReference>
<protein>
    <submittedName>
        <fullName evidence="1">Trimeric LpxA-like domain-containing protein</fullName>
    </submittedName>
</protein>
<keyword evidence="2" id="KW-1185">Reference proteome</keyword>
<dbReference type="STRING" id="361077.A0A152A9N8"/>
<dbReference type="Pfam" id="PF00132">
    <property type="entry name" value="Hexapep"/>
    <property type="match status" value="2"/>
</dbReference>
<dbReference type="AlphaFoldDB" id="A0A152A9N8"/>
<evidence type="ECO:0000313" key="2">
    <source>
        <dbReference type="Proteomes" id="UP000076078"/>
    </source>
</evidence>
<dbReference type="InterPro" id="IPR011004">
    <property type="entry name" value="Trimer_LpxA-like_sf"/>
</dbReference>
<comment type="caution">
    <text evidence="1">The sequence shown here is derived from an EMBL/GenBank/DDBJ whole genome shotgun (WGS) entry which is preliminary data.</text>
</comment>
<reference evidence="1 2" key="1">
    <citation type="submission" date="2015-12" db="EMBL/GenBank/DDBJ databases">
        <title>Dictyostelia acquired genes for synthesis and detection of signals that induce cell-type specialization by lateral gene transfer from prokaryotes.</title>
        <authorList>
            <person name="Gloeckner G."/>
            <person name="Schaap P."/>
        </authorList>
    </citation>
    <scope>NUCLEOTIDE SEQUENCE [LARGE SCALE GENOMIC DNA]</scope>
    <source>
        <strain evidence="1 2">TK</strain>
    </source>
</reference>
<dbReference type="InterPro" id="IPR047324">
    <property type="entry name" value="LbH_gamma_CA-like"/>
</dbReference>
<evidence type="ECO:0000313" key="1">
    <source>
        <dbReference type="EMBL" id="KYR02841.1"/>
    </source>
</evidence>